<protein>
    <submittedName>
        <fullName evidence="2">DUF1508 domain-containing protein</fullName>
    </submittedName>
</protein>
<dbReference type="RefSeq" id="WP_109253422.1">
    <property type="nucleotide sequence ID" value="NZ_QEXV01000005.1"/>
</dbReference>
<sequence length="60" mass="6412">MAGKFELKKSSNGKIYFLLKASNGQVIAQSEMYESKAAAMNGIESVKSNAPGAQIDDQTD</sequence>
<dbReference type="Pfam" id="PF07411">
    <property type="entry name" value="DUF1508"/>
    <property type="match status" value="1"/>
</dbReference>
<dbReference type="InterPro" id="IPR036913">
    <property type="entry name" value="YegP-like_sf"/>
</dbReference>
<name>A0A2U2BRT6_9PROT</name>
<evidence type="ECO:0000313" key="2">
    <source>
        <dbReference type="EMBL" id="PWE16699.1"/>
    </source>
</evidence>
<evidence type="ECO:0000313" key="3">
    <source>
        <dbReference type="Proteomes" id="UP000245168"/>
    </source>
</evidence>
<gene>
    <name evidence="2" type="ORF">DDZ18_10845</name>
</gene>
<evidence type="ECO:0000259" key="1">
    <source>
        <dbReference type="Pfam" id="PF07411"/>
    </source>
</evidence>
<comment type="caution">
    <text evidence="2">The sequence shown here is derived from an EMBL/GenBank/DDBJ whole genome shotgun (WGS) entry which is preliminary data.</text>
</comment>
<proteinExistence type="predicted"/>
<accession>A0A2U2BRT6</accession>
<dbReference type="InterPro" id="IPR010879">
    <property type="entry name" value="DUF1508"/>
</dbReference>
<dbReference type="PANTHER" id="PTHR40606:SF1">
    <property type="entry name" value="UPF0339 PROTEIN YEGP"/>
    <property type="match status" value="1"/>
</dbReference>
<reference evidence="3" key="1">
    <citation type="submission" date="2018-05" db="EMBL/GenBank/DDBJ databases">
        <authorList>
            <person name="Liu B.-T."/>
        </authorList>
    </citation>
    <scope>NUCLEOTIDE SEQUENCE [LARGE SCALE GENOMIC DNA]</scope>
    <source>
        <strain evidence="3">WD6-1</strain>
    </source>
</reference>
<dbReference type="SUPFAM" id="SSF160113">
    <property type="entry name" value="YegP-like"/>
    <property type="match status" value="1"/>
</dbReference>
<dbReference type="EMBL" id="QEXV01000005">
    <property type="protein sequence ID" value="PWE16699.1"/>
    <property type="molecule type" value="Genomic_DNA"/>
</dbReference>
<organism evidence="2 3">
    <name type="scientific">Marinicauda salina</name>
    <dbReference type="NCBI Taxonomy" id="2135793"/>
    <lineage>
        <taxon>Bacteria</taxon>
        <taxon>Pseudomonadati</taxon>
        <taxon>Pseudomonadota</taxon>
        <taxon>Alphaproteobacteria</taxon>
        <taxon>Maricaulales</taxon>
        <taxon>Maricaulaceae</taxon>
        <taxon>Marinicauda</taxon>
    </lineage>
</organism>
<dbReference type="Proteomes" id="UP000245168">
    <property type="component" value="Unassembled WGS sequence"/>
</dbReference>
<dbReference type="OrthoDB" id="9802792at2"/>
<dbReference type="AlphaFoldDB" id="A0A2U2BRT6"/>
<dbReference type="PANTHER" id="PTHR40606">
    <property type="match status" value="1"/>
</dbReference>
<keyword evidence="3" id="KW-1185">Reference proteome</keyword>
<feature type="domain" description="DUF1508" evidence="1">
    <location>
        <begin position="11"/>
        <end position="57"/>
    </location>
</feature>
<dbReference type="Gene3D" id="3.30.160.160">
    <property type="entry name" value="YegP-like"/>
    <property type="match status" value="1"/>
</dbReference>
<dbReference type="InterPro" id="IPR051141">
    <property type="entry name" value="UPF0339_domain"/>
</dbReference>